<evidence type="ECO:0000256" key="11">
    <source>
        <dbReference type="ARBA" id="ARBA00023136"/>
    </source>
</evidence>
<evidence type="ECO:0000313" key="15">
    <source>
        <dbReference type="Proteomes" id="UP000317650"/>
    </source>
</evidence>
<evidence type="ECO:0000256" key="9">
    <source>
        <dbReference type="ARBA" id="ARBA00022824"/>
    </source>
</evidence>
<keyword evidence="10 13" id="KW-1133">Transmembrane helix</keyword>
<dbReference type="EMBL" id="PYDT01000003">
    <property type="protein sequence ID" value="THU66776.1"/>
    <property type="molecule type" value="Genomic_DNA"/>
</dbReference>
<dbReference type="STRING" id="52838.A0A4S8JWX9"/>
<organism evidence="14 15">
    <name type="scientific">Musa balbisiana</name>
    <name type="common">Banana</name>
    <dbReference type="NCBI Taxonomy" id="52838"/>
    <lineage>
        <taxon>Eukaryota</taxon>
        <taxon>Viridiplantae</taxon>
        <taxon>Streptophyta</taxon>
        <taxon>Embryophyta</taxon>
        <taxon>Tracheophyta</taxon>
        <taxon>Spermatophyta</taxon>
        <taxon>Magnoliopsida</taxon>
        <taxon>Liliopsida</taxon>
        <taxon>Zingiberales</taxon>
        <taxon>Musaceae</taxon>
        <taxon>Musa</taxon>
    </lineage>
</organism>
<keyword evidence="7" id="KW-0963">Cytoplasm</keyword>
<comment type="similarity">
    <text evidence="5">Belongs to the plant organ size related (OSR) protein family.</text>
</comment>
<evidence type="ECO:0000256" key="10">
    <source>
        <dbReference type="ARBA" id="ARBA00022989"/>
    </source>
</evidence>
<dbReference type="AlphaFoldDB" id="A0A4S8JWX9"/>
<dbReference type="InterPro" id="IPR037468">
    <property type="entry name" value="ARGOS/ARL/OSR1"/>
</dbReference>
<dbReference type="Proteomes" id="UP000317650">
    <property type="component" value="Chromosome 5"/>
</dbReference>
<evidence type="ECO:0008006" key="16">
    <source>
        <dbReference type="Google" id="ProtNLM"/>
    </source>
</evidence>
<evidence type="ECO:0000313" key="14">
    <source>
        <dbReference type="EMBL" id="THU66776.1"/>
    </source>
</evidence>
<evidence type="ECO:0000256" key="6">
    <source>
        <dbReference type="ARBA" id="ARBA00022473"/>
    </source>
</evidence>
<proteinExistence type="inferred from homology"/>
<dbReference type="GO" id="GO:0005634">
    <property type="term" value="C:nucleus"/>
    <property type="evidence" value="ECO:0007669"/>
    <property type="project" value="UniProtKB-SubCell"/>
</dbReference>
<accession>A0A4S8JWX9</accession>
<dbReference type="GO" id="GO:0046622">
    <property type="term" value="P:positive regulation of organ growth"/>
    <property type="evidence" value="ECO:0007669"/>
    <property type="project" value="InterPro"/>
</dbReference>
<keyword evidence="11 13" id="KW-0472">Membrane</keyword>
<evidence type="ECO:0000256" key="3">
    <source>
        <dbReference type="ARBA" id="ARBA00004240"/>
    </source>
</evidence>
<gene>
    <name evidence="14" type="ORF">C4D60_Mb05t17780</name>
</gene>
<evidence type="ECO:0000256" key="2">
    <source>
        <dbReference type="ARBA" id="ARBA00004141"/>
    </source>
</evidence>
<dbReference type="GO" id="GO:0016020">
    <property type="term" value="C:membrane"/>
    <property type="evidence" value="ECO:0007669"/>
    <property type="project" value="UniProtKB-SubCell"/>
</dbReference>
<dbReference type="PANTHER" id="PTHR36023">
    <property type="entry name" value="ARGOS-LIKE PROTEIN"/>
    <property type="match status" value="1"/>
</dbReference>
<keyword evidence="9" id="KW-0256">Endoplasmic reticulum</keyword>
<evidence type="ECO:0000256" key="7">
    <source>
        <dbReference type="ARBA" id="ARBA00022490"/>
    </source>
</evidence>
<comment type="subcellular location">
    <subcellularLocation>
        <location evidence="4">Cytoplasm</location>
    </subcellularLocation>
    <subcellularLocation>
        <location evidence="3">Endoplasmic reticulum</location>
    </subcellularLocation>
    <subcellularLocation>
        <location evidence="2">Membrane</location>
        <topology evidence="2">Multi-pass membrane protein</topology>
    </subcellularLocation>
    <subcellularLocation>
        <location evidence="1">Nucleus</location>
    </subcellularLocation>
</comment>
<reference evidence="14 15" key="1">
    <citation type="journal article" date="2019" name="Nat. Plants">
        <title>Genome sequencing of Musa balbisiana reveals subgenome evolution and function divergence in polyploid bananas.</title>
        <authorList>
            <person name="Yao X."/>
        </authorList>
    </citation>
    <scope>NUCLEOTIDE SEQUENCE [LARGE SCALE GENOMIC DNA]</scope>
    <source>
        <strain evidence="15">cv. DH-PKW</strain>
        <tissue evidence="14">Leaves</tissue>
    </source>
</reference>
<evidence type="ECO:0000256" key="5">
    <source>
        <dbReference type="ARBA" id="ARBA00006891"/>
    </source>
</evidence>
<protein>
    <recommendedName>
        <fullName evidence="16">ARGOS-like protein</fullName>
    </recommendedName>
</protein>
<dbReference type="PANTHER" id="PTHR36023:SF3">
    <property type="entry name" value="ARGOS-LIKE PROTEIN"/>
    <property type="match status" value="1"/>
</dbReference>
<evidence type="ECO:0000256" key="12">
    <source>
        <dbReference type="ARBA" id="ARBA00023242"/>
    </source>
</evidence>
<keyword evidence="15" id="KW-1185">Reference proteome</keyword>
<evidence type="ECO:0000256" key="8">
    <source>
        <dbReference type="ARBA" id="ARBA00022692"/>
    </source>
</evidence>
<feature type="transmembrane region" description="Helical" evidence="13">
    <location>
        <begin position="98"/>
        <end position="116"/>
    </location>
</feature>
<comment type="caution">
    <text evidence="14">The sequence shown here is derived from an EMBL/GenBank/DDBJ whole genome shotgun (WGS) entry which is preliminary data.</text>
</comment>
<evidence type="ECO:0000256" key="13">
    <source>
        <dbReference type="SAM" id="Phobius"/>
    </source>
</evidence>
<evidence type="ECO:0000256" key="1">
    <source>
        <dbReference type="ARBA" id="ARBA00004123"/>
    </source>
</evidence>
<keyword evidence="8 13" id="KW-0812">Transmembrane</keyword>
<evidence type="ECO:0000256" key="4">
    <source>
        <dbReference type="ARBA" id="ARBA00004496"/>
    </source>
</evidence>
<keyword evidence="12" id="KW-0539">Nucleus</keyword>
<name>A0A4S8JWX9_MUSBA</name>
<sequence length="143" mass="16143">MQQQNLPRGSALHSRTPNDQIEVQAHWVGFMDARMRRNTFASGSSMEYKRTPMHHEPDRRTSPSTYFSIESFLLLAFVTASLLVLPLILPPLPPPPSMLLLLPIGLLVVLLILAFMPSDIRNIASSHLNEEEYSSLELMLGEF</sequence>
<keyword evidence="6" id="KW-0217">Developmental protein</keyword>
<dbReference type="GO" id="GO:0005783">
    <property type="term" value="C:endoplasmic reticulum"/>
    <property type="evidence" value="ECO:0007669"/>
    <property type="project" value="UniProtKB-SubCell"/>
</dbReference>
<feature type="transmembrane region" description="Helical" evidence="13">
    <location>
        <begin position="72"/>
        <end position="92"/>
    </location>
</feature>
<dbReference type="GO" id="GO:0009725">
    <property type="term" value="P:response to hormone"/>
    <property type="evidence" value="ECO:0007669"/>
    <property type="project" value="UniProtKB-ARBA"/>
</dbReference>